<accession>A0A8S5PYP4</accession>
<name>A0A8S5PYP4_9CAUD</name>
<reference evidence="1" key="1">
    <citation type="journal article" date="2021" name="Proc. Natl. Acad. Sci. U.S.A.">
        <title>A Catalog of Tens of Thousands of Viruses from Human Metagenomes Reveals Hidden Associations with Chronic Diseases.</title>
        <authorList>
            <person name="Tisza M.J."/>
            <person name="Buck C.B."/>
        </authorList>
    </citation>
    <scope>NUCLEOTIDE SEQUENCE</scope>
    <source>
        <strain evidence="1">CtMOb8</strain>
    </source>
</reference>
<proteinExistence type="predicted"/>
<sequence>MKLYRYMSANECNQLVRGETLTNTTDHSQTRGTASTAKGFSFGIGDSEQAKKDLRRLRGIIRAERLLVFEPKDISKFTPCQGRYVDYEKIDSEGKCVDDYPIDGMPCRMFDEYCIESYSLNDIECVDLVSECSVVPCYPEEVLRAYAFLRRFIR</sequence>
<protein>
    <submittedName>
        <fullName evidence="1">Uncharacterized protein</fullName>
    </submittedName>
</protein>
<organism evidence="1">
    <name type="scientific">Siphoviridae sp. ctMOb8</name>
    <dbReference type="NCBI Taxonomy" id="2825460"/>
    <lineage>
        <taxon>Viruses</taxon>
        <taxon>Duplodnaviria</taxon>
        <taxon>Heunggongvirae</taxon>
        <taxon>Uroviricota</taxon>
        <taxon>Caudoviricetes</taxon>
    </lineage>
</organism>
<dbReference type="EMBL" id="BK015544">
    <property type="protein sequence ID" value="DAE12158.1"/>
    <property type="molecule type" value="Genomic_DNA"/>
</dbReference>
<evidence type="ECO:0000313" key="1">
    <source>
        <dbReference type="EMBL" id="DAE12158.1"/>
    </source>
</evidence>